<dbReference type="STRING" id="317577.GCA_000419625_01295"/>
<evidence type="ECO:0000313" key="1">
    <source>
        <dbReference type="EMBL" id="ASN81814.1"/>
    </source>
</evidence>
<dbReference type="KEGG" id="dfc:DFI_13150"/>
<dbReference type="Proteomes" id="UP000259030">
    <property type="component" value="Chromosome"/>
</dbReference>
<proteinExistence type="predicted"/>
<keyword evidence="2" id="KW-1185">Reference proteome</keyword>
<dbReference type="RefSeq" id="WP_027464106.1">
    <property type="nucleotide sequence ID" value="NZ_CP021081.1"/>
</dbReference>
<dbReference type="AlphaFoldDB" id="A0A221SYU6"/>
<organism evidence="1 2">
    <name type="scientific">Deinococcus ficus</name>
    <dbReference type="NCBI Taxonomy" id="317577"/>
    <lineage>
        <taxon>Bacteria</taxon>
        <taxon>Thermotogati</taxon>
        <taxon>Deinococcota</taxon>
        <taxon>Deinococci</taxon>
        <taxon>Deinococcales</taxon>
        <taxon>Deinococcaceae</taxon>
        <taxon>Deinococcus</taxon>
    </lineage>
</organism>
<reference evidence="1 2" key="1">
    <citation type="submission" date="2017-05" db="EMBL/GenBank/DDBJ databases">
        <title>The complete genome sequence of Deinococcus ficus isolated from the rhizosphere of the Ficus religiosa L. in Taiwan.</title>
        <authorList>
            <person name="Wu K.-M."/>
            <person name="Liao T.-L."/>
            <person name="Liu Y.-M."/>
            <person name="Young C.-C."/>
            <person name="Tsai S.-F."/>
        </authorList>
    </citation>
    <scope>NUCLEOTIDE SEQUENCE [LARGE SCALE GENOMIC DNA]</scope>
    <source>
        <strain evidence="1 2">CC-FR2-10</strain>
    </source>
</reference>
<evidence type="ECO:0000313" key="2">
    <source>
        <dbReference type="Proteomes" id="UP000259030"/>
    </source>
</evidence>
<protein>
    <submittedName>
        <fullName evidence="1">Uncharacterized protein</fullName>
    </submittedName>
</protein>
<name>A0A221SYU6_9DEIO</name>
<dbReference type="EMBL" id="CP021081">
    <property type="protein sequence ID" value="ASN81814.1"/>
    <property type="molecule type" value="Genomic_DNA"/>
</dbReference>
<sequence>MTTPVPHDAVDGAQGRAFRRAFGAALTRYGRFGHEAHLFVAWQMLRAGPALSALADFRAGLRALAEKEGKLDKYHETLTVAWFLLVLDRLARPDGAGADWDTFLTRNADLRDARVLDAHYPPDMLRSAGAREAFLPPLR</sequence>
<gene>
    <name evidence="1" type="ORF">DFI_13150</name>
</gene>
<accession>A0A221SYU6</accession>